<comment type="subcellular location">
    <subcellularLocation>
        <location evidence="1">Cell inner membrane</location>
        <topology evidence="1">Single-pass membrane protein</topology>
    </subcellularLocation>
</comment>
<evidence type="ECO:0000259" key="9">
    <source>
        <dbReference type="Pfam" id="PF12019"/>
    </source>
</evidence>
<sequence length="187" mass="20921">MTYRHSTPKNLTYQGVTLIELMVTLALIATFLAIATPGFSALLRENQLNNQTTALTRALHYARSQALTLGQSVLICPLDNTLNCSTQNKKVWTQGWLVAVDQNNNRNFDLQNDVKLRIFQNQKNNVQIMSNRTAVAVFSSNGNATGSNRTFKLCHKHDNKVSRKVVLSNSGRNRLIVPDKTTSSERC</sequence>
<dbReference type="AlphaFoldDB" id="A0A3B0ZRN3"/>
<evidence type="ECO:0000256" key="3">
    <source>
        <dbReference type="ARBA" id="ARBA00022481"/>
    </source>
</evidence>
<keyword evidence="2" id="KW-1003">Cell membrane</keyword>
<keyword evidence="7 8" id="KW-0472">Membrane</keyword>
<evidence type="ECO:0000256" key="5">
    <source>
        <dbReference type="ARBA" id="ARBA00022692"/>
    </source>
</evidence>
<keyword evidence="4" id="KW-0997">Cell inner membrane</keyword>
<dbReference type="InterPro" id="IPR045584">
    <property type="entry name" value="Pilin-like"/>
</dbReference>
<evidence type="ECO:0000256" key="1">
    <source>
        <dbReference type="ARBA" id="ARBA00004377"/>
    </source>
</evidence>
<evidence type="ECO:0000256" key="7">
    <source>
        <dbReference type="ARBA" id="ARBA00023136"/>
    </source>
</evidence>
<dbReference type="InterPro" id="IPR012902">
    <property type="entry name" value="N_methyl_site"/>
</dbReference>
<dbReference type="Gene3D" id="3.55.40.10">
    <property type="entry name" value="minor pseudopilin epsh domain"/>
    <property type="match status" value="1"/>
</dbReference>
<evidence type="ECO:0000313" key="10">
    <source>
        <dbReference type="EMBL" id="VAW84084.1"/>
    </source>
</evidence>
<feature type="transmembrane region" description="Helical" evidence="8">
    <location>
        <begin position="21"/>
        <end position="43"/>
    </location>
</feature>
<evidence type="ECO:0000256" key="2">
    <source>
        <dbReference type="ARBA" id="ARBA00022475"/>
    </source>
</evidence>
<dbReference type="GO" id="GO:0005886">
    <property type="term" value="C:plasma membrane"/>
    <property type="evidence" value="ECO:0007669"/>
    <property type="project" value="UniProtKB-SubCell"/>
</dbReference>
<evidence type="ECO:0000256" key="4">
    <source>
        <dbReference type="ARBA" id="ARBA00022519"/>
    </source>
</evidence>
<dbReference type="InterPro" id="IPR022346">
    <property type="entry name" value="T2SS_GspH"/>
</dbReference>
<protein>
    <recommendedName>
        <fullName evidence="9">General secretion pathway GspH domain-containing protein</fullName>
    </recommendedName>
</protein>
<proteinExistence type="predicted"/>
<dbReference type="GO" id="GO:0015628">
    <property type="term" value="P:protein secretion by the type II secretion system"/>
    <property type="evidence" value="ECO:0007669"/>
    <property type="project" value="InterPro"/>
</dbReference>
<dbReference type="PROSITE" id="PS00409">
    <property type="entry name" value="PROKAR_NTER_METHYL"/>
    <property type="match status" value="1"/>
</dbReference>
<name>A0A3B0ZRN3_9ZZZZ</name>
<dbReference type="SUPFAM" id="SSF54523">
    <property type="entry name" value="Pili subunits"/>
    <property type="match status" value="1"/>
</dbReference>
<organism evidence="10">
    <name type="scientific">hydrothermal vent metagenome</name>
    <dbReference type="NCBI Taxonomy" id="652676"/>
    <lineage>
        <taxon>unclassified sequences</taxon>
        <taxon>metagenomes</taxon>
        <taxon>ecological metagenomes</taxon>
    </lineage>
</organism>
<keyword evidence="3" id="KW-0488">Methylation</keyword>
<reference evidence="10" key="1">
    <citation type="submission" date="2018-06" db="EMBL/GenBank/DDBJ databases">
        <authorList>
            <person name="Zhirakovskaya E."/>
        </authorList>
    </citation>
    <scope>NUCLEOTIDE SEQUENCE</scope>
</reference>
<dbReference type="GO" id="GO:0015627">
    <property type="term" value="C:type II protein secretion system complex"/>
    <property type="evidence" value="ECO:0007669"/>
    <property type="project" value="InterPro"/>
</dbReference>
<evidence type="ECO:0000256" key="8">
    <source>
        <dbReference type="SAM" id="Phobius"/>
    </source>
</evidence>
<evidence type="ECO:0000256" key="6">
    <source>
        <dbReference type="ARBA" id="ARBA00022989"/>
    </source>
</evidence>
<accession>A0A3B0ZRN3</accession>
<dbReference type="EMBL" id="UOFO01000034">
    <property type="protein sequence ID" value="VAW84084.1"/>
    <property type="molecule type" value="Genomic_DNA"/>
</dbReference>
<gene>
    <name evidence="10" type="ORF">MNBD_GAMMA16-717</name>
</gene>
<dbReference type="NCBIfam" id="TIGR02532">
    <property type="entry name" value="IV_pilin_GFxxxE"/>
    <property type="match status" value="1"/>
</dbReference>
<keyword evidence="5 8" id="KW-0812">Transmembrane</keyword>
<feature type="domain" description="General secretion pathway GspH" evidence="9">
    <location>
        <begin position="52"/>
        <end position="171"/>
    </location>
</feature>
<dbReference type="Pfam" id="PF07963">
    <property type="entry name" value="N_methyl"/>
    <property type="match status" value="1"/>
</dbReference>
<dbReference type="Pfam" id="PF12019">
    <property type="entry name" value="GspH"/>
    <property type="match status" value="1"/>
</dbReference>
<keyword evidence="6 8" id="KW-1133">Transmembrane helix</keyword>